<gene>
    <name evidence="2" type="ORF">BLCOC_22350</name>
    <name evidence="3" type="ORF">BLCOC_40120</name>
</gene>
<feature type="domain" description="Transposase IS4-like" evidence="1">
    <location>
        <begin position="231"/>
        <end position="513"/>
    </location>
</feature>
<sequence>MKLTVSKSKNSASFYVQKTIRKPNGSVTTITVEKLGNLTEVTAKAGGKDPYVWAQEYVNELNRREYDENKEIIVSYSPSRLLKKGEQKLFNCGYLFLQSIYYSLGLDKICRDISSRHSFEYDLNDVLSKLIYTRILFPSSKLSSNKQAAKFVEQPTFELHDIYRALSVLSEENDFIQAQLYKNSQKAIERRKDILYYDCTNYFFELEEADDLRRYGKSKQHQPLPIVGMGLFMDYDGIPLAFDIYPGNQNEQPTLKPLEKKVLQDYGLGQVVVCTDAGLSSKTNRKFNDRTLGGVQIRSFITTQSVKQLPGYLKDFALDPAGWHLAGSDKSFSLDEIDETRDYNKIFYKDRWIKEDLSQRKIKSGTKPLEQHLIISFSLKYKNYQRKIRNGQVERALQLIDSGNYKQRPKNQNDPHRFISRDKATKDGEICSEERVYLNTDAIQEEERYDGFYAVCTNLNDMGVDEIVRINKKRWEIEECFRIMKTGFRARPVYLQTEDHIRAHFITCFIALVVYRTLEKKLDEKYTCEEILSTLKSMVMARPGEKMGYTPVYTRTDLTDALHESAGFRTDYQIITDVNMRKVIRTSKKKK</sequence>
<dbReference type="InterPro" id="IPR047654">
    <property type="entry name" value="IS1634_transpos"/>
</dbReference>
<dbReference type="SUPFAM" id="SSF53098">
    <property type="entry name" value="Ribonuclease H-like"/>
    <property type="match status" value="1"/>
</dbReference>
<accession>A0ABZ0UCD7</accession>
<dbReference type="InterPro" id="IPR012337">
    <property type="entry name" value="RNaseH-like_sf"/>
</dbReference>
<evidence type="ECO:0000259" key="1">
    <source>
        <dbReference type="Pfam" id="PF01609"/>
    </source>
</evidence>
<organism evidence="2 4">
    <name type="scientific">Blautia producta</name>
    <dbReference type="NCBI Taxonomy" id="33035"/>
    <lineage>
        <taxon>Bacteria</taxon>
        <taxon>Bacillati</taxon>
        <taxon>Bacillota</taxon>
        <taxon>Clostridia</taxon>
        <taxon>Lachnospirales</taxon>
        <taxon>Lachnospiraceae</taxon>
        <taxon>Blautia</taxon>
    </lineage>
</organism>
<dbReference type="EMBL" id="CP136422">
    <property type="protein sequence ID" value="WPX75649.1"/>
    <property type="molecule type" value="Genomic_DNA"/>
</dbReference>
<dbReference type="PANTHER" id="PTHR34614">
    <property type="match status" value="1"/>
</dbReference>
<name>A0ABZ0UCD7_9FIRM</name>
<reference evidence="2 4" key="1">
    <citation type="submission" date="2023-10" db="EMBL/GenBank/DDBJ databases">
        <title>Genome sequence of Blautia coccoides DSM 935.</title>
        <authorList>
            <person name="Boeer T."/>
            <person name="Bengelsdorf F.R."/>
            <person name="Daniel R."/>
            <person name="Poehlein A."/>
        </authorList>
    </citation>
    <scope>NUCLEOTIDE SEQUENCE [LARGE SCALE GENOMIC DNA]</scope>
    <source>
        <strain evidence="2 4">DSM 935</strain>
    </source>
</reference>
<proteinExistence type="predicted"/>
<evidence type="ECO:0000313" key="3">
    <source>
        <dbReference type="EMBL" id="WPX75649.1"/>
    </source>
</evidence>
<evidence type="ECO:0000313" key="4">
    <source>
        <dbReference type="Proteomes" id="UP001325248"/>
    </source>
</evidence>
<dbReference type="EMBL" id="CP136422">
    <property type="protein sequence ID" value="WPX73879.1"/>
    <property type="molecule type" value="Genomic_DNA"/>
</dbReference>
<dbReference type="InterPro" id="IPR002559">
    <property type="entry name" value="Transposase_11"/>
</dbReference>
<protein>
    <recommendedName>
        <fullName evidence="1">Transposase IS4-like domain-containing protein</fullName>
    </recommendedName>
</protein>
<dbReference type="NCBIfam" id="NF033559">
    <property type="entry name" value="transpos_IS1634"/>
    <property type="match status" value="1"/>
</dbReference>
<keyword evidence="4" id="KW-1185">Reference proteome</keyword>
<dbReference type="PANTHER" id="PTHR34614:SF2">
    <property type="entry name" value="TRANSPOSASE IS4-LIKE DOMAIN-CONTAINING PROTEIN"/>
    <property type="match status" value="1"/>
</dbReference>
<evidence type="ECO:0000313" key="2">
    <source>
        <dbReference type="EMBL" id="WPX73879.1"/>
    </source>
</evidence>
<dbReference type="Pfam" id="PF01609">
    <property type="entry name" value="DDE_Tnp_1"/>
    <property type="match status" value="1"/>
</dbReference>
<dbReference type="Proteomes" id="UP001325248">
    <property type="component" value="Chromosome"/>
</dbReference>